<dbReference type="NCBIfam" id="TIGR00045">
    <property type="entry name" value="glycerate kinase"/>
    <property type="match status" value="1"/>
</dbReference>
<dbReference type="STRING" id="1884432.SAMN05518683_111110"/>
<evidence type="ECO:0000313" key="5">
    <source>
        <dbReference type="EMBL" id="SFP87014.1"/>
    </source>
</evidence>
<dbReference type="Gene3D" id="3.40.50.10350">
    <property type="entry name" value="Glycerate kinase, domain 1"/>
    <property type="match status" value="1"/>
</dbReference>
<dbReference type="RefSeq" id="WP_093337493.1">
    <property type="nucleotide sequence ID" value="NZ_FOXD01000011.1"/>
</dbReference>
<evidence type="ECO:0000256" key="1">
    <source>
        <dbReference type="ARBA" id="ARBA00006284"/>
    </source>
</evidence>
<dbReference type="GO" id="GO:0008887">
    <property type="term" value="F:glycerate kinase activity"/>
    <property type="evidence" value="ECO:0007669"/>
    <property type="project" value="UniProtKB-UniRule"/>
</dbReference>
<dbReference type="PIRSF" id="PIRSF006078">
    <property type="entry name" value="GlxK"/>
    <property type="match status" value="1"/>
</dbReference>
<dbReference type="Proteomes" id="UP000198892">
    <property type="component" value="Unassembled WGS sequence"/>
</dbReference>
<dbReference type="InterPro" id="IPR004381">
    <property type="entry name" value="Glycerate_kinase"/>
</dbReference>
<dbReference type="PANTHER" id="PTHR21599">
    <property type="entry name" value="GLYCERATE KINASE"/>
    <property type="match status" value="1"/>
</dbReference>
<dbReference type="InterPro" id="IPR018197">
    <property type="entry name" value="Glycerate_kinase_RE-like"/>
</dbReference>
<dbReference type="Pfam" id="PF02595">
    <property type="entry name" value="Gly_kinase"/>
    <property type="match status" value="1"/>
</dbReference>
<reference evidence="6" key="1">
    <citation type="submission" date="2016-10" db="EMBL/GenBank/DDBJ databases">
        <authorList>
            <person name="Varghese N."/>
            <person name="Submissions S."/>
        </authorList>
    </citation>
    <scope>NUCLEOTIDE SEQUENCE [LARGE SCALE GENOMIC DNA]</scope>
    <source>
        <strain evidence="6">S7</strain>
    </source>
</reference>
<keyword evidence="6" id="KW-1185">Reference proteome</keyword>
<organism evidence="5 6">
    <name type="scientific">Salibacterium halotolerans</name>
    <dbReference type="NCBI Taxonomy" id="1884432"/>
    <lineage>
        <taxon>Bacteria</taxon>
        <taxon>Bacillati</taxon>
        <taxon>Bacillota</taxon>
        <taxon>Bacilli</taxon>
        <taxon>Bacillales</taxon>
        <taxon>Bacillaceae</taxon>
    </lineage>
</organism>
<dbReference type="OrthoDB" id="9774290at2"/>
<evidence type="ECO:0000256" key="3">
    <source>
        <dbReference type="ARBA" id="ARBA00022777"/>
    </source>
</evidence>
<dbReference type="SUPFAM" id="SSF110738">
    <property type="entry name" value="Glycerate kinase I"/>
    <property type="match status" value="1"/>
</dbReference>
<evidence type="ECO:0000313" key="6">
    <source>
        <dbReference type="Proteomes" id="UP000198892"/>
    </source>
</evidence>
<evidence type="ECO:0000256" key="2">
    <source>
        <dbReference type="ARBA" id="ARBA00022679"/>
    </source>
</evidence>
<protein>
    <submittedName>
        <fullName evidence="5">Glycerate kinase</fullName>
    </submittedName>
</protein>
<comment type="similarity">
    <text evidence="1 4">Belongs to the glycerate kinase type-1 family.</text>
</comment>
<dbReference type="Gene3D" id="3.90.1510.10">
    <property type="entry name" value="Glycerate kinase, domain 2"/>
    <property type="match status" value="1"/>
</dbReference>
<name>A0A1I5TVD5_9BACI</name>
<accession>A0A1I5TVD5</accession>
<dbReference type="InterPro" id="IPR036129">
    <property type="entry name" value="Glycerate_kinase_sf"/>
</dbReference>
<keyword evidence="2 4" id="KW-0808">Transferase</keyword>
<evidence type="ECO:0000256" key="4">
    <source>
        <dbReference type="PIRNR" id="PIRNR006078"/>
    </source>
</evidence>
<dbReference type="InterPro" id="IPR018193">
    <property type="entry name" value="Glyc_kinase_flavodox-like_fold"/>
</dbReference>
<gene>
    <name evidence="5" type="ORF">SAMN05518683_111110</name>
</gene>
<dbReference type="AlphaFoldDB" id="A0A1I5TVD5"/>
<keyword evidence="3 4" id="KW-0418">Kinase</keyword>
<dbReference type="EMBL" id="FOXD01000011">
    <property type="protein sequence ID" value="SFP87014.1"/>
    <property type="molecule type" value="Genomic_DNA"/>
</dbReference>
<sequence>MKVVIAPDSFKESMSAMQAAEAVERGFRQVYGDAVETERIPMADGGEGTTRSMADALEGNMIKKEVTGPAGIPVQAEFALLGDGRTAVIEMAEASGIALVPKEDRNPVTATSFGTGQLIKAALDEGAVKIILGIGGSATNDGGAGMFQALGGRLLDASGHDLPAGGGALTELAGIDTSGLDPRLARTDIRTACDVTNPLTGENGASAVYGPQKGEDEKMVNLLDQALYRFGQVIEEQLGVHVDTLPGSGAAGGMGAGLKAFLQAELEPGIDIVLEETRFATRIKDADLIITGEGKMDYQTVFGKTPVGVAKAALQVKKVPVMAFCGQLGDGYEAVFNHGITTAFSLMPGPGTVESAMKNGEAYIESLARNTAALWKAGTMD</sequence>
<dbReference type="PANTHER" id="PTHR21599:SF0">
    <property type="entry name" value="GLYCERATE KINASE"/>
    <property type="match status" value="1"/>
</dbReference>
<proteinExistence type="inferred from homology"/>
<dbReference type="GO" id="GO:0031388">
    <property type="term" value="P:organic acid phosphorylation"/>
    <property type="evidence" value="ECO:0007669"/>
    <property type="project" value="UniProtKB-UniRule"/>
</dbReference>